<evidence type="ECO:0000256" key="1">
    <source>
        <dbReference type="SAM" id="MobiDB-lite"/>
    </source>
</evidence>
<dbReference type="EMBL" id="SEYY01001151">
    <property type="protein sequence ID" value="KAB7505668.1"/>
    <property type="molecule type" value="Genomic_DNA"/>
</dbReference>
<keyword evidence="4" id="KW-1185">Reference proteome</keyword>
<protein>
    <submittedName>
        <fullName evidence="3">Uncharacterized protein</fullName>
    </submittedName>
</protein>
<name>A0A5N5THT1_9CRUS</name>
<reference evidence="3 4" key="1">
    <citation type="journal article" date="2019" name="PLoS Biol.">
        <title>Sex chromosomes control vertical transmission of feminizing Wolbachia symbionts in an isopod.</title>
        <authorList>
            <person name="Becking T."/>
            <person name="Chebbi M.A."/>
            <person name="Giraud I."/>
            <person name="Moumen B."/>
            <person name="Laverre T."/>
            <person name="Caubet Y."/>
            <person name="Peccoud J."/>
            <person name="Gilbert C."/>
            <person name="Cordaux R."/>
        </authorList>
    </citation>
    <scope>NUCLEOTIDE SEQUENCE [LARGE SCALE GENOMIC DNA]</scope>
    <source>
        <strain evidence="3">ANa2</strain>
        <tissue evidence="3">Whole body excluding digestive tract and cuticle</tissue>
    </source>
</reference>
<feature type="region of interest" description="Disordered" evidence="1">
    <location>
        <begin position="157"/>
        <end position="223"/>
    </location>
</feature>
<dbReference type="AlphaFoldDB" id="A0A5N5THT1"/>
<evidence type="ECO:0000313" key="4">
    <source>
        <dbReference type="Proteomes" id="UP000326759"/>
    </source>
</evidence>
<evidence type="ECO:0000313" key="3">
    <source>
        <dbReference type="EMBL" id="KAB7505668.1"/>
    </source>
</evidence>
<keyword evidence="2" id="KW-0812">Transmembrane</keyword>
<comment type="caution">
    <text evidence="3">The sequence shown here is derived from an EMBL/GenBank/DDBJ whole genome shotgun (WGS) entry which is preliminary data.</text>
</comment>
<organism evidence="3 4">
    <name type="scientific">Armadillidium nasatum</name>
    <dbReference type="NCBI Taxonomy" id="96803"/>
    <lineage>
        <taxon>Eukaryota</taxon>
        <taxon>Metazoa</taxon>
        <taxon>Ecdysozoa</taxon>
        <taxon>Arthropoda</taxon>
        <taxon>Crustacea</taxon>
        <taxon>Multicrustacea</taxon>
        <taxon>Malacostraca</taxon>
        <taxon>Eumalacostraca</taxon>
        <taxon>Peracarida</taxon>
        <taxon>Isopoda</taxon>
        <taxon>Oniscidea</taxon>
        <taxon>Crinocheta</taxon>
        <taxon>Armadillidiidae</taxon>
        <taxon>Armadillidium</taxon>
    </lineage>
</organism>
<accession>A0A5N5THT1</accession>
<sequence>MNLKRDRTVLNWVMWLFAVFLFSHVFMVLKSQLSYISNIDQWLQDDLNVWEIFRIEKASVSSSPKKSPSKSTTLGRNKGTKNNKTRKSVRKSSSRKSTAQVTNLPEVIDIVDAQPTSFLPQSRNRRPQVINLDVTFSESSSESDVEEISTPLPKRANNASMERVTGKPDLNSHKNIKNSRCSVSDSDEDFIPDFNPTGRDETDSPSIVKTSFNSDSDSDFDIL</sequence>
<feature type="region of interest" description="Disordered" evidence="1">
    <location>
        <begin position="61"/>
        <end position="100"/>
    </location>
</feature>
<feature type="compositionally biased region" description="Low complexity" evidence="1">
    <location>
        <begin position="61"/>
        <end position="77"/>
    </location>
</feature>
<feature type="compositionally biased region" description="Basic residues" evidence="1">
    <location>
        <begin position="78"/>
        <end position="94"/>
    </location>
</feature>
<evidence type="ECO:0000256" key="2">
    <source>
        <dbReference type="SAM" id="Phobius"/>
    </source>
</evidence>
<dbReference type="Proteomes" id="UP000326759">
    <property type="component" value="Unassembled WGS sequence"/>
</dbReference>
<proteinExistence type="predicted"/>
<feature type="transmembrane region" description="Helical" evidence="2">
    <location>
        <begin position="12"/>
        <end position="29"/>
    </location>
</feature>
<keyword evidence="2" id="KW-0472">Membrane</keyword>
<keyword evidence="2" id="KW-1133">Transmembrane helix</keyword>
<gene>
    <name evidence="3" type="ORF">Anas_01263</name>
</gene>